<sequence length="83" mass="8354">MLVFATGSPSLPQSPVSVCLDTQGGRAALPYACLSEGSVHVPVSCLDGVDSDGLDSRVDGLEAAYVDAMEAAGVGLAVVEETE</sequence>
<dbReference type="EMBL" id="BDIP01005202">
    <property type="protein sequence ID" value="GCA63825.1"/>
    <property type="molecule type" value="Genomic_DNA"/>
</dbReference>
<comment type="caution">
    <text evidence="1">The sequence shown here is derived from an EMBL/GenBank/DDBJ whole genome shotgun (WGS) entry which is preliminary data.</text>
</comment>
<evidence type="ECO:0000313" key="2">
    <source>
        <dbReference type="Proteomes" id="UP000265618"/>
    </source>
</evidence>
<accession>A0A391NR30</accession>
<organism evidence="1 2">
    <name type="scientific">Kipferlia bialata</name>
    <dbReference type="NCBI Taxonomy" id="797122"/>
    <lineage>
        <taxon>Eukaryota</taxon>
        <taxon>Metamonada</taxon>
        <taxon>Carpediemonas-like organisms</taxon>
        <taxon>Kipferlia</taxon>
    </lineage>
</organism>
<evidence type="ECO:0000313" key="1">
    <source>
        <dbReference type="EMBL" id="GCA63825.1"/>
    </source>
</evidence>
<proteinExistence type="predicted"/>
<reference evidence="1 2" key="1">
    <citation type="journal article" date="2018" name="PLoS ONE">
        <title>The draft genome of Kipferlia bialata reveals reductive genome evolution in fornicate parasites.</title>
        <authorList>
            <person name="Tanifuji G."/>
            <person name="Takabayashi S."/>
            <person name="Kume K."/>
            <person name="Takagi M."/>
            <person name="Nakayama T."/>
            <person name="Kamikawa R."/>
            <person name="Inagaki Y."/>
            <person name="Hashimoto T."/>
        </authorList>
    </citation>
    <scope>NUCLEOTIDE SEQUENCE [LARGE SCALE GENOMIC DNA]</scope>
    <source>
        <strain evidence="1">NY0173</strain>
    </source>
</reference>
<gene>
    <name evidence="1" type="ORF">KIPB_012090</name>
</gene>
<dbReference type="AlphaFoldDB" id="A0A391NR30"/>
<dbReference type="Proteomes" id="UP000265618">
    <property type="component" value="Unassembled WGS sequence"/>
</dbReference>
<name>A0A391NR30_9EUKA</name>
<keyword evidence="2" id="KW-1185">Reference proteome</keyword>
<protein>
    <submittedName>
        <fullName evidence="1">Uncharacterized protein</fullName>
    </submittedName>
</protein>